<dbReference type="GO" id="GO:0019674">
    <property type="term" value="P:NAD+ metabolic process"/>
    <property type="evidence" value="ECO:0007669"/>
    <property type="project" value="TreeGrafter"/>
</dbReference>
<dbReference type="AlphaFoldDB" id="A0AAV4M065"/>
<dbReference type="GeneID" id="94196928"/>
<comment type="caution">
    <text evidence="1">The sequence shown here is derived from an EMBL/GenBank/DDBJ whole genome shotgun (WGS) entry which is preliminary data.</text>
</comment>
<evidence type="ECO:0000313" key="1">
    <source>
        <dbReference type="EMBL" id="GIX65447.1"/>
    </source>
</evidence>
<keyword evidence="1" id="KW-0240">DNA-directed RNA polymerase</keyword>
<protein>
    <submittedName>
        <fullName evidence="1">DNA-directed RNA polymerase III RPC8</fullName>
    </submittedName>
</protein>
<name>A0AAV4M065_BABCB</name>
<dbReference type="EMBL" id="BPLF01000004">
    <property type="protein sequence ID" value="GIX65447.1"/>
    <property type="molecule type" value="Genomic_DNA"/>
</dbReference>
<reference evidence="1 2" key="1">
    <citation type="submission" date="2021-06" db="EMBL/GenBank/DDBJ databases">
        <title>Genome sequence of Babesia caballi.</title>
        <authorList>
            <person name="Yamagishi J."/>
            <person name="Kidaka T."/>
            <person name="Ochi A."/>
        </authorList>
    </citation>
    <scope>NUCLEOTIDE SEQUENCE [LARGE SCALE GENOMIC DNA]</scope>
    <source>
        <strain evidence="1">USDA-D6B2</strain>
    </source>
</reference>
<dbReference type="Proteomes" id="UP001497744">
    <property type="component" value="Unassembled WGS sequence"/>
</dbReference>
<dbReference type="PANTHER" id="PTHR13158">
    <property type="match status" value="1"/>
</dbReference>
<accession>A0AAV4M065</accession>
<organism evidence="1 2">
    <name type="scientific">Babesia caballi</name>
    <dbReference type="NCBI Taxonomy" id="5871"/>
    <lineage>
        <taxon>Eukaryota</taxon>
        <taxon>Sar</taxon>
        <taxon>Alveolata</taxon>
        <taxon>Apicomplexa</taxon>
        <taxon>Aconoidasida</taxon>
        <taxon>Piroplasmida</taxon>
        <taxon>Babesiidae</taxon>
        <taxon>Babesia</taxon>
    </lineage>
</organism>
<dbReference type="InterPro" id="IPR016064">
    <property type="entry name" value="NAD/diacylglycerol_kinase_sf"/>
</dbReference>
<dbReference type="GO" id="GO:0005739">
    <property type="term" value="C:mitochondrion"/>
    <property type="evidence" value="ECO:0007669"/>
    <property type="project" value="TreeGrafter"/>
</dbReference>
<dbReference type="GO" id="GO:0003951">
    <property type="term" value="F:NAD+ kinase activity"/>
    <property type="evidence" value="ECO:0007669"/>
    <property type="project" value="TreeGrafter"/>
</dbReference>
<keyword evidence="2" id="KW-1185">Reference proteome</keyword>
<evidence type="ECO:0000313" key="2">
    <source>
        <dbReference type="Proteomes" id="UP001497744"/>
    </source>
</evidence>
<gene>
    <name evidence="1" type="ORF">BcabD6B2_48820</name>
</gene>
<dbReference type="SUPFAM" id="SSF111331">
    <property type="entry name" value="NAD kinase/diacylglycerol kinase-like"/>
    <property type="match status" value="1"/>
</dbReference>
<sequence length="403" mass="43710">MEAMVRQLTERYRVHTIVVKAQSHNMSLIDVERSAFPPDIVISAGEGGRDCGSSSAGGDGTFLEAAALVPPTQPPRKQLWIVGLNTDPERSVGALCLSYFKRGDTVFRRYTAAAGEGASGGPGLPPKQNMIRFTGPGPESLVRKECTSDTTGAREWDAIVNASFNEAPAGACRDAPDQCTVISKNTANIYNLTYDEYVGHLLERLIVRRDCEPVARQKIRIKMCKRHGGMEREIANVKVDSTHIEDTLFCGADSDFSGEELETEIRSSRCGLVPCSAVNDVIVADESFGRTFYGLMQVDSSPVMRVKSSGVLVSTGERPLGSASTPAGTGSTAWAYNMCKQTMHNGFMLFNSLLSHPSLPREVADRVDAKMMREAIEAHNASLVFAASENTMKCIIREAISTT</sequence>
<proteinExistence type="predicted"/>
<dbReference type="PANTHER" id="PTHR13158:SF5">
    <property type="entry name" value="NAD KINASE 2, MITOCHONDRIAL"/>
    <property type="match status" value="1"/>
</dbReference>
<keyword evidence="1" id="KW-0804">Transcription</keyword>
<dbReference type="RefSeq" id="XP_067717516.1">
    <property type="nucleotide sequence ID" value="XM_067861415.1"/>
</dbReference>
<dbReference type="GO" id="GO:0000428">
    <property type="term" value="C:DNA-directed RNA polymerase complex"/>
    <property type="evidence" value="ECO:0007669"/>
    <property type="project" value="UniProtKB-KW"/>
</dbReference>